<evidence type="ECO:0000256" key="2">
    <source>
        <dbReference type="SAM" id="Phobius"/>
    </source>
</evidence>
<feature type="transmembrane region" description="Helical" evidence="2">
    <location>
        <begin position="35"/>
        <end position="57"/>
    </location>
</feature>
<dbReference type="EMBL" id="FOUZ01000004">
    <property type="protein sequence ID" value="SFM93044.1"/>
    <property type="molecule type" value="Genomic_DNA"/>
</dbReference>
<evidence type="ECO:0000313" key="3">
    <source>
        <dbReference type="EMBL" id="SFM93044.1"/>
    </source>
</evidence>
<feature type="coiled-coil region" evidence="1">
    <location>
        <begin position="62"/>
        <end position="101"/>
    </location>
</feature>
<gene>
    <name evidence="3" type="ORF">SAMN05421738_104147</name>
</gene>
<keyword evidence="2" id="KW-1133">Transmembrane helix</keyword>
<evidence type="ECO:0008006" key="5">
    <source>
        <dbReference type="Google" id="ProtNLM"/>
    </source>
</evidence>
<proteinExistence type="predicted"/>
<dbReference type="Proteomes" id="UP000199149">
    <property type="component" value="Unassembled WGS sequence"/>
</dbReference>
<dbReference type="OrthoDB" id="1454464at2"/>
<keyword evidence="2" id="KW-0472">Membrane</keyword>
<accession>A0A1I4UVM7</accession>
<keyword evidence="4" id="KW-1185">Reference proteome</keyword>
<keyword evidence="2" id="KW-0812">Transmembrane</keyword>
<name>A0A1I4UVM7_9FLAO</name>
<dbReference type="AlphaFoldDB" id="A0A1I4UVM7"/>
<keyword evidence="1" id="KW-0175">Coiled coil</keyword>
<feature type="transmembrane region" description="Helical" evidence="2">
    <location>
        <begin position="6"/>
        <end position="23"/>
    </location>
</feature>
<evidence type="ECO:0000256" key="1">
    <source>
        <dbReference type="SAM" id="Coils"/>
    </source>
</evidence>
<sequence length="104" mass="11563">MTYSTFIGVLLIAISVAMYYFTNLDYTRFFSDKEFLVGITGGAGIGFILGGFLGWLYKYKSVNKANAEIAAEEKRKVAEQKAQNELAVNQAKIDAQQYKDESGL</sequence>
<evidence type="ECO:0000313" key="4">
    <source>
        <dbReference type="Proteomes" id="UP000199149"/>
    </source>
</evidence>
<dbReference type="RefSeq" id="WP_092907161.1">
    <property type="nucleotide sequence ID" value="NZ_FOUZ01000004.1"/>
</dbReference>
<organism evidence="3 4">
    <name type="scientific">Algoriella xinjiangensis</name>
    <dbReference type="NCBI Taxonomy" id="684065"/>
    <lineage>
        <taxon>Bacteria</taxon>
        <taxon>Pseudomonadati</taxon>
        <taxon>Bacteroidota</taxon>
        <taxon>Flavobacteriia</taxon>
        <taxon>Flavobacteriales</taxon>
        <taxon>Weeksellaceae</taxon>
        <taxon>Algoriella</taxon>
    </lineage>
</organism>
<reference evidence="4" key="1">
    <citation type="submission" date="2016-10" db="EMBL/GenBank/DDBJ databases">
        <authorList>
            <person name="Varghese N."/>
            <person name="Submissions S."/>
        </authorList>
    </citation>
    <scope>NUCLEOTIDE SEQUENCE [LARGE SCALE GENOMIC DNA]</scope>
    <source>
        <strain evidence="4">XJ109</strain>
    </source>
</reference>
<protein>
    <recommendedName>
        <fullName evidence="5">Lipopolysaccharide assembly protein A domain-containing protein</fullName>
    </recommendedName>
</protein>